<organism evidence="3 4">
    <name type="scientific">Shewanella marisflavi</name>
    <dbReference type="NCBI Taxonomy" id="260364"/>
    <lineage>
        <taxon>Bacteria</taxon>
        <taxon>Pseudomonadati</taxon>
        <taxon>Pseudomonadota</taxon>
        <taxon>Gammaproteobacteria</taxon>
        <taxon>Alteromonadales</taxon>
        <taxon>Shewanellaceae</taxon>
        <taxon>Shewanella</taxon>
    </lineage>
</organism>
<reference evidence="3 4" key="1">
    <citation type="submission" date="2017-06" db="EMBL/GenBank/DDBJ databases">
        <title>Complete genome sequence of Shewanella marisflavi EP1 associated with anaerobic 2,4-dinitrotoluene reduction and salt tolerance.</title>
        <authorList>
            <person name="Huang J."/>
        </authorList>
    </citation>
    <scope>NUCLEOTIDE SEQUENCE [LARGE SCALE GENOMIC DNA]</scope>
    <source>
        <strain evidence="3 4">EP1</strain>
    </source>
</reference>
<dbReference type="Pfam" id="PF04264">
    <property type="entry name" value="YceI"/>
    <property type="match status" value="1"/>
</dbReference>
<dbReference type="Gene3D" id="2.40.128.110">
    <property type="entry name" value="Lipid/polyisoprenoid-binding, YceI-like"/>
    <property type="match status" value="1"/>
</dbReference>
<dbReference type="EMBL" id="CP022272">
    <property type="protein sequence ID" value="ASJ96554.1"/>
    <property type="molecule type" value="Genomic_DNA"/>
</dbReference>
<feature type="domain" description="Lipid/polyisoprenoid-binding YceI-like" evidence="2">
    <location>
        <begin position="25"/>
        <end position="194"/>
    </location>
</feature>
<dbReference type="InterPro" id="IPR036761">
    <property type="entry name" value="TTHA0802/YceI-like_sf"/>
</dbReference>
<sequence length="195" mass="20835">MERKMKTLIMAVGLGMLSLNAYSASWQVSNEGSRVNFISIKKGDIAEVHHFSEVSGELSDAGAFSLSIPLSSVVTNVDIRDQRMKEILFETAQYPALKLSAKVDGSQIEQASVGSIMSMTIEASISLHGESQTIPVMVSVAKLAKDKLMVASEAPLVVNAADFGFTSGVEKLRELAGLSSISLAVPVSFVLTLKR</sequence>
<name>A0AAC9TZU1_9GAMM</name>
<dbReference type="SUPFAM" id="SSF101874">
    <property type="entry name" value="YceI-like"/>
    <property type="match status" value="1"/>
</dbReference>
<evidence type="ECO:0000256" key="1">
    <source>
        <dbReference type="SAM" id="SignalP"/>
    </source>
</evidence>
<feature type="chain" id="PRO_5041981442" description="Lipid/polyisoprenoid-binding YceI-like domain-containing protein" evidence="1">
    <location>
        <begin position="24"/>
        <end position="195"/>
    </location>
</feature>
<dbReference type="InterPro" id="IPR007372">
    <property type="entry name" value="Lipid/polyisoprenoid-bd_YceI"/>
</dbReference>
<evidence type="ECO:0000313" key="3">
    <source>
        <dbReference type="EMBL" id="ASJ96554.1"/>
    </source>
</evidence>
<evidence type="ECO:0000259" key="2">
    <source>
        <dbReference type="SMART" id="SM00867"/>
    </source>
</evidence>
<dbReference type="SMART" id="SM00867">
    <property type="entry name" value="YceI"/>
    <property type="match status" value="1"/>
</dbReference>
<keyword evidence="1" id="KW-0732">Signal</keyword>
<dbReference type="PIRSF" id="PIRSF029811">
    <property type="entry name" value="UCP029811"/>
    <property type="match status" value="1"/>
</dbReference>
<feature type="signal peptide" evidence="1">
    <location>
        <begin position="1"/>
        <end position="23"/>
    </location>
</feature>
<gene>
    <name evidence="3" type="ORF">CFF01_08110</name>
</gene>
<dbReference type="AlphaFoldDB" id="A0AAC9TZU1"/>
<accession>A0AAC9TZU1</accession>
<dbReference type="KEGG" id="smav:CFF01_08110"/>
<protein>
    <recommendedName>
        <fullName evidence="2">Lipid/polyisoprenoid-binding YceI-like domain-containing protein</fullName>
    </recommendedName>
</protein>
<evidence type="ECO:0000313" key="4">
    <source>
        <dbReference type="Proteomes" id="UP000198233"/>
    </source>
</evidence>
<proteinExistence type="predicted"/>
<dbReference type="InterPro" id="IPR027016">
    <property type="entry name" value="UCP029811"/>
</dbReference>
<dbReference type="Proteomes" id="UP000198233">
    <property type="component" value="Chromosome"/>
</dbReference>